<feature type="region of interest" description="Disordered" evidence="2">
    <location>
        <begin position="435"/>
        <end position="511"/>
    </location>
</feature>
<dbReference type="Gene3D" id="1.10.220.150">
    <property type="entry name" value="Arf GTPase activating protein"/>
    <property type="match status" value="1"/>
</dbReference>
<dbReference type="SMART" id="SM00165">
    <property type="entry name" value="UBA"/>
    <property type="match status" value="1"/>
</dbReference>
<evidence type="ECO:0000259" key="3">
    <source>
        <dbReference type="PROSITE" id="PS50030"/>
    </source>
</evidence>
<dbReference type="Pfam" id="PF01412">
    <property type="entry name" value="ArfGap"/>
    <property type="match status" value="1"/>
</dbReference>
<feature type="compositionally biased region" description="Low complexity" evidence="2">
    <location>
        <begin position="527"/>
        <end position="549"/>
    </location>
</feature>
<feature type="compositionally biased region" description="Low complexity" evidence="2">
    <location>
        <begin position="565"/>
        <end position="574"/>
    </location>
</feature>
<feature type="region of interest" description="Disordered" evidence="2">
    <location>
        <begin position="307"/>
        <end position="344"/>
    </location>
</feature>
<evidence type="ECO:0000259" key="4">
    <source>
        <dbReference type="PROSITE" id="PS50115"/>
    </source>
</evidence>
<keyword evidence="1" id="KW-0863">Zinc-finger</keyword>
<evidence type="ECO:0000256" key="2">
    <source>
        <dbReference type="SAM" id="MobiDB-lite"/>
    </source>
</evidence>
<dbReference type="GO" id="GO:0005737">
    <property type="term" value="C:cytoplasm"/>
    <property type="evidence" value="ECO:0007669"/>
    <property type="project" value="TreeGrafter"/>
</dbReference>
<dbReference type="GO" id="GO:0005096">
    <property type="term" value="F:GTPase activator activity"/>
    <property type="evidence" value="ECO:0007669"/>
    <property type="project" value="InterPro"/>
</dbReference>
<dbReference type="PRINTS" id="PR00405">
    <property type="entry name" value="REVINTRACTNG"/>
</dbReference>
<dbReference type="InterPro" id="IPR009060">
    <property type="entry name" value="UBA-like_sf"/>
</dbReference>
<dbReference type="SMART" id="SM00105">
    <property type="entry name" value="ArfGap"/>
    <property type="match status" value="1"/>
</dbReference>
<feature type="region of interest" description="Disordered" evidence="2">
    <location>
        <begin position="126"/>
        <end position="210"/>
    </location>
</feature>
<dbReference type="SUPFAM" id="SSF46934">
    <property type="entry name" value="UBA-like"/>
    <property type="match status" value="1"/>
</dbReference>
<dbReference type="CDD" id="cd08204">
    <property type="entry name" value="ArfGap"/>
    <property type="match status" value="1"/>
</dbReference>
<accession>A0A6G1IB31</accession>
<feature type="compositionally biased region" description="Polar residues" evidence="2">
    <location>
        <begin position="266"/>
        <end position="276"/>
    </location>
</feature>
<feature type="compositionally biased region" description="Polar residues" evidence="2">
    <location>
        <begin position="130"/>
        <end position="144"/>
    </location>
</feature>
<dbReference type="EMBL" id="ML996687">
    <property type="protein sequence ID" value="KAF2405482.1"/>
    <property type="molecule type" value="Genomic_DNA"/>
</dbReference>
<feature type="compositionally biased region" description="Polar residues" evidence="2">
    <location>
        <begin position="550"/>
        <end position="564"/>
    </location>
</feature>
<keyword evidence="6" id="KW-1185">Reference proteome</keyword>
<dbReference type="OrthoDB" id="10266696at2759"/>
<feature type="compositionally biased region" description="Polar residues" evidence="2">
    <location>
        <begin position="435"/>
        <end position="474"/>
    </location>
</feature>
<dbReference type="InterPro" id="IPR015940">
    <property type="entry name" value="UBA"/>
</dbReference>
<dbReference type="PROSITE" id="PS50115">
    <property type="entry name" value="ARFGAP"/>
    <property type="match status" value="1"/>
</dbReference>
<reference evidence="5" key="1">
    <citation type="journal article" date="2020" name="Stud. Mycol.">
        <title>101 Dothideomycetes genomes: a test case for predicting lifestyles and emergence of pathogens.</title>
        <authorList>
            <person name="Haridas S."/>
            <person name="Albert R."/>
            <person name="Binder M."/>
            <person name="Bloem J."/>
            <person name="Labutti K."/>
            <person name="Salamov A."/>
            <person name="Andreopoulos B."/>
            <person name="Baker S."/>
            <person name="Barry K."/>
            <person name="Bills G."/>
            <person name="Bluhm B."/>
            <person name="Cannon C."/>
            <person name="Castanera R."/>
            <person name="Culley D."/>
            <person name="Daum C."/>
            <person name="Ezra D."/>
            <person name="Gonzalez J."/>
            <person name="Henrissat B."/>
            <person name="Kuo A."/>
            <person name="Liang C."/>
            <person name="Lipzen A."/>
            <person name="Lutzoni F."/>
            <person name="Magnuson J."/>
            <person name="Mondo S."/>
            <person name="Nolan M."/>
            <person name="Ohm R."/>
            <person name="Pangilinan J."/>
            <person name="Park H.-J."/>
            <person name="Ramirez L."/>
            <person name="Alfaro M."/>
            <person name="Sun H."/>
            <person name="Tritt A."/>
            <person name="Yoshinaga Y."/>
            <person name="Zwiers L.-H."/>
            <person name="Turgeon B."/>
            <person name="Goodwin S."/>
            <person name="Spatafora J."/>
            <person name="Crous P."/>
            <person name="Grigoriev I."/>
        </authorList>
    </citation>
    <scope>NUCLEOTIDE SEQUENCE</scope>
    <source>
        <strain evidence="5">CBS 262.69</strain>
    </source>
</reference>
<feature type="compositionally biased region" description="Low complexity" evidence="2">
    <location>
        <begin position="475"/>
        <end position="487"/>
    </location>
</feature>
<dbReference type="FunFam" id="1.10.8.10:FF:000081">
    <property type="entry name" value="GTPase activating protein for Arf"/>
    <property type="match status" value="1"/>
</dbReference>
<organism evidence="5 6">
    <name type="scientific">Trichodelitschia bisporula</name>
    <dbReference type="NCBI Taxonomy" id="703511"/>
    <lineage>
        <taxon>Eukaryota</taxon>
        <taxon>Fungi</taxon>
        <taxon>Dikarya</taxon>
        <taxon>Ascomycota</taxon>
        <taxon>Pezizomycotina</taxon>
        <taxon>Dothideomycetes</taxon>
        <taxon>Dothideomycetes incertae sedis</taxon>
        <taxon>Phaeotrichales</taxon>
        <taxon>Phaeotrichaceae</taxon>
        <taxon>Trichodelitschia</taxon>
    </lineage>
</organism>
<feature type="compositionally biased region" description="Low complexity" evidence="2">
    <location>
        <begin position="320"/>
        <end position="344"/>
    </location>
</feature>
<dbReference type="SUPFAM" id="SSF57863">
    <property type="entry name" value="ArfGap/RecO-like zinc finger"/>
    <property type="match status" value="1"/>
</dbReference>
<evidence type="ECO:0000256" key="1">
    <source>
        <dbReference type="PROSITE-ProRule" id="PRU00288"/>
    </source>
</evidence>
<keyword evidence="1" id="KW-0479">Metal-binding</keyword>
<feature type="region of interest" description="Disordered" evidence="2">
    <location>
        <begin position="527"/>
        <end position="574"/>
    </location>
</feature>
<dbReference type="PANTHER" id="PTHR45705:SF7">
    <property type="entry name" value="ACTIVATING PROTEIN FOR ARF, PUTATIVE (AFU_ORTHOLOGUE AFUA_4G09120)-RELATED"/>
    <property type="match status" value="1"/>
</dbReference>
<dbReference type="InterPro" id="IPR051718">
    <property type="entry name" value="ARF_GTPase-activating"/>
</dbReference>
<dbReference type="Gene3D" id="1.10.8.10">
    <property type="entry name" value="DNA helicase RuvA subunit, C-terminal domain"/>
    <property type="match status" value="1"/>
</dbReference>
<dbReference type="InterPro" id="IPR038508">
    <property type="entry name" value="ArfGAP_dom_sf"/>
</dbReference>
<evidence type="ECO:0000313" key="6">
    <source>
        <dbReference type="Proteomes" id="UP000799640"/>
    </source>
</evidence>
<dbReference type="GO" id="GO:0008270">
    <property type="term" value="F:zinc ion binding"/>
    <property type="evidence" value="ECO:0007669"/>
    <property type="project" value="UniProtKB-KW"/>
</dbReference>
<dbReference type="Proteomes" id="UP000799640">
    <property type="component" value="Unassembled WGS sequence"/>
</dbReference>
<feature type="compositionally biased region" description="Polar residues" evidence="2">
    <location>
        <begin position="488"/>
        <end position="506"/>
    </location>
</feature>
<evidence type="ECO:0000313" key="5">
    <source>
        <dbReference type="EMBL" id="KAF2405482.1"/>
    </source>
</evidence>
<dbReference type="InterPro" id="IPR001164">
    <property type="entry name" value="ArfGAP_dom"/>
</dbReference>
<dbReference type="FunFam" id="1.10.220.150:FF:000026">
    <property type="entry name" value="GTPase activating protein for Arf, putative"/>
    <property type="match status" value="1"/>
</dbReference>
<dbReference type="InterPro" id="IPR037278">
    <property type="entry name" value="ARFGAP/RecO"/>
</dbReference>
<dbReference type="PANTHER" id="PTHR45705">
    <property type="entry name" value="FI20236P1"/>
    <property type="match status" value="1"/>
</dbReference>
<proteinExistence type="predicted"/>
<feature type="domain" description="UBA" evidence="3">
    <location>
        <begin position="213"/>
        <end position="257"/>
    </location>
</feature>
<dbReference type="PROSITE" id="PS50030">
    <property type="entry name" value="UBA"/>
    <property type="match status" value="1"/>
</dbReference>
<dbReference type="AlphaFoldDB" id="A0A6G1IB31"/>
<feature type="region of interest" description="Disordered" evidence="2">
    <location>
        <begin position="692"/>
        <end position="712"/>
    </location>
</feature>
<gene>
    <name evidence="5" type="ORF">EJ06DRAFT_502745</name>
</gene>
<feature type="compositionally biased region" description="Polar residues" evidence="2">
    <location>
        <begin position="164"/>
        <end position="177"/>
    </location>
</feature>
<keyword evidence="1" id="KW-0862">Zinc</keyword>
<feature type="region of interest" description="Disordered" evidence="2">
    <location>
        <begin position="260"/>
        <end position="293"/>
    </location>
</feature>
<protein>
    <submittedName>
        <fullName evidence="5">ArfGap-domain-containing protein</fullName>
    </submittedName>
</protein>
<sequence length="712" mass="77226">MASTINKRQQARNERALQDLIKTVPGNDRCADCGAKNPGWASWSLGIFLCLRCAALHRKLGTHISKVKSLSMDSWSNEQVENMRRMGNVASNRAYNSRNTKPSIPVDVDEVDGVMERFIRQKYEHKVFTADSQPGSRQHTGSTSSDDRPPPLPPKPAKRFTLGLRSTSSTLPNSRSAYKTPPVSPGLSGFGSRAESPPRNKPAKIFGAEIGGSRDDGFEAKLATLRDMGFPDEKRNLTVLKGLNGNLNKAVEALVRLGEGVKEPSRQNNSAPTSGMVNGGSIEKQTPANRGKFADPFDQLALQEKSLPLPPTPEIQSDTAASSSSSYNPFLQPGQPSGFQPQPLDQAFQNLSLGAAQAPTQLFPNSTGGYRNHHGMSGNPFMQASTPPVPQVPQQYSQFTIQQQMHQQQLEVQQQQYAQASAPNPFLRMSRSQIFNRPSPFDNQPAYTASHDSGALQQPSANGYPSTLQHASTFPLQLTQSSSPLPSHFQSQVQAPSNPFQQHRSPSPNPFQQQQFTVAAQHNFQPAFQQQQQPQQPQQAQQAFQQAQQTGQLAHFSQQPQTMANMPQPQTQQPYQNFQNASQSFNGSQHQPMPIRHDKTSILALYNLPHLAPSRPDAYSVPASLDGGSADAPTGLKQRSVTMPVTAYGQAAPSASSTNPFASMGVQGGGGGASGQANGFKHVSTESVDFSGNLMSGRHSPDAFSGLSARMR</sequence>
<feature type="region of interest" description="Disordered" evidence="2">
    <location>
        <begin position="652"/>
        <end position="679"/>
    </location>
</feature>
<feature type="domain" description="Arf-GAP" evidence="4">
    <location>
        <begin position="14"/>
        <end position="137"/>
    </location>
</feature>
<name>A0A6G1IB31_9PEZI</name>